<feature type="transmembrane region" description="Helical" evidence="1">
    <location>
        <begin position="6"/>
        <end position="25"/>
    </location>
</feature>
<keyword evidence="1" id="KW-0472">Membrane</keyword>
<evidence type="ECO:0000313" key="2">
    <source>
        <dbReference type="EMBL" id="QEW07379.1"/>
    </source>
</evidence>
<organism evidence="2 3">
    <name type="scientific">Nitrincola iocasae</name>
    <dbReference type="NCBI Taxonomy" id="2614693"/>
    <lineage>
        <taxon>Bacteria</taxon>
        <taxon>Pseudomonadati</taxon>
        <taxon>Pseudomonadota</taxon>
        <taxon>Gammaproteobacteria</taxon>
        <taxon>Oceanospirillales</taxon>
        <taxon>Oceanospirillaceae</taxon>
        <taxon>Nitrincola</taxon>
    </lineage>
</organism>
<dbReference type="EMBL" id="CP044222">
    <property type="protein sequence ID" value="QEW07379.1"/>
    <property type="molecule type" value="Genomic_DNA"/>
</dbReference>
<accession>A0A5J6LFI5</accession>
<protein>
    <submittedName>
        <fullName evidence="2">Uncharacterized protein</fullName>
    </submittedName>
</protein>
<keyword evidence="1" id="KW-1133">Transmembrane helix</keyword>
<reference evidence="2 3" key="1">
    <citation type="submission" date="2019-09" db="EMBL/GenBank/DDBJ databases">
        <title>Nitrincola iocasae sp. nov., a bacterium isolated from the sediment collected at a cold seep field in South China Sea.</title>
        <authorList>
            <person name="Zhang H."/>
            <person name="Wang H."/>
            <person name="Li C."/>
        </authorList>
    </citation>
    <scope>NUCLEOTIDE SEQUENCE [LARGE SCALE GENOMIC DNA]</scope>
    <source>
        <strain evidence="2 3">KXZD1103</strain>
    </source>
</reference>
<proteinExistence type="predicted"/>
<dbReference type="Proteomes" id="UP000325606">
    <property type="component" value="Chromosome"/>
</dbReference>
<keyword evidence="1" id="KW-0812">Transmembrane</keyword>
<sequence length="126" mass="14579">MRTPIIILLLTITFGSIFYIVRVIFSEYYEYTHKDIAYYLLTPSELANMTEFCLDKPVFIYSAGDGNKPLYTTMNCTIPKNVIENHITDIGFRFNDYDENVKGDTEIEILTNDIGDMVTSITLFIY</sequence>
<gene>
    <name evidence="2" type="ORF">F5I99_13230</name>
</gene>
<keyword evidence="3" id="KW-1185">Reference proteome</keyword>
<evidence type="ECO:0000256" key="1">
    <source>
        <dbReference type="SAM" id="Phobius"/>
    </source>
</evidence>
<evidence type="ECO:0000313" key="3">
    <source>
        <dbReference type="Proteomes" id="UP000325606"/>
    </source>
</evidence>
<dbReference type="AlphaFoldDB" id="A0A5J6LFI5"/>
<name>A0A5J6LFI5_9GAMM</name>
<dbReference type="KEGG" id="nik:F5I99_13230"/>
<dbReference type="RefSeq" id="WP_151056743.1">
    <property type="nucleotide sequence ID" value="NZ_CP044222.1"/>
</dbReference>